<reference evidence="2" key="1">
    <citation type="submission" date="2021-05" db="EMBL/GenBank/DDBJ databases">
        <title>Genome of Sphingobium sp. strain.</title>
        <authorList>
            <person name="Fan R."/>
        </authorList>
    </citation>
    <scope>NUCLEOTIDE SEQUENCE</scope>
    <source>
        <strain evidence="2">H33</strain>
    </source>
</reference>
<evidence type="ECO:0000259" key="1">
    <source>
        <dbReference type="PROSITE" id="PS50404"/>
    </source>
</evidence>
<dbReference type="InterPro" id="IPR036282">
    <property type="entry name" value="Glutathione-S-Trfase_C_sf"/>
</dbReference>
<dbReference type="PANTHER" id="PTHR44051:SF8">
    <property type="entry name" value="GLUTATHIONE S-TRANSFERASE GSTA"/>
    <property type="match status" value="1"/>
</dbReference>
<dbReference type="Gene3D" id="3.40.30.10">
    <property type="entry name" value="Glutaredoxin"/>
    <property type="match status" value="1"/>
</dbReference>
<keyword evidence="3" id="KW-1185">Reference proteome</keyword>
<name>A0A9X1DAV9_9SPHN</name>
<dbReference type="SUPFAM" id="SSF47616">
    <property type="entry name" value="GST C-terminal domain-like"/>
    <property type="match status" value="1"/>
</dbReference>
<gene>
    <name evidence="2" type="ORF">KK488_06565</name>
</gene>
<dbReference type="Gene3D" id="1.20.1050.10">
    <property type="match status" value="1"/>
</dbReference>
<dbReference type="InterPro" id="IPR036249">
    <property type="entry name" value="Thioredoxin-like_sf"/>
</dbReference>
<feature type="domain" description="GST N-terminal" evidence="1">
    <location>
        <begin position="14"/>
        <end position="92"/>
    </location>
</feature>
<dbReference type="CDD" id="cd03046">
    <property type="entry name" value="GST_N_GTT1_like"/>
    <property type="match status" value="1"/>
</dbReference>
<dbReference type="Proteomes" id="UP001138757">
    <property type="component" value="Unassembled WGS sequence"/>
</dbReference>
<dbReference type="EMBL" id="JAHGAW010000004">
    <property type="protein sequence ID" value="MBT2186608.1"/>
    <property type="molecule type" value="Genomic_DNA"/>
</dbReference>
<comment type="caution">
    <text evidence="2">The sequence shown here is derived from an EMBL/GenBank/DDBJ whole genome shotgun (WGS) entry which is preliminary data.</text>
</comment>
<dbReference type="SFLD" id="SFLDS00019">
    <property type="entry name" value="Glutathione_Transferase_(cytos"/>
    <property type="match status" value="1"/>
</dbReference>
<dbReference type="InterPro" id="IPR004045">
    <property type="entry name" value="Glutathione_S-Trfase_N"/>
</dbReference>
<dbReference type="AlphaFoldDB" id="A0A9X1DAV9"/>
<protein>
    <submittedName>
        <fullName evidence="2">Glutathione S-transferase family protein</fullName>
    </submittedName>
</protein>
<evidence type="ECO:0000313" key="2">
    <source>
        <dbReference type="EMBL" id="MBT2186608.1"/>
    </source>
</evidence>
<accession>A0A9X1DAV9</accession>
<dbReference type="PANTHER" id="PTHR44051">
    <property type="entry name" value="GLUTATHIONE S-TRANSFERASE-RELATED"/>
    <property type="match status" value="1"/>
</dbReference>
<sequence>MPQRDDAAIEVTGFAWVPPFARGHVRDLRVRWALEEIGLDYRTRLISAVERPTSYFGEQPYGQVPYYKEGDVEIFESGAIVLHIAEKDERLLPRDPVGRVRAQTWLISALNSMEPYIMNMVTIDGFCADQEWALLRRPAQVEMMERRLQHLSVALGDKDWLEGRFTVGDLMMVEALRNLSADRLSIPQNLQDYVARGEARPAFQAALAAQLADFVPDEEGVPA</sequence>
<dbReference type="InterPro" id="IPR040079">
    <property type="entry name" value="Glutathione_S-Trfase"/>
</dbReference>
<proteinExistence type="predicted"/>
<organism evidence="2 3">
    <name type="scientific">Sphingobium nicotianae</name>
    <dbReference type="NCBI Taxonomy" id="2782607"/>
    <lineage>
        <taxon>Bacteria</taxon>
        <taxon>Pseudomonadati</taxon>
        <taxon>Pseudomonadota</taxon>
        <taxon>Alphaproteobacteria</taxon>
        <taxon>Sphingomonadales</taxon>
        <taxon>Sphingomonadaceae</taxon>
        <taxon>Sphingobium</taxon>
    </lineage>
</organism>
<dbReference type="Pfam" id="PF02798">
    <property type="entry name" value="GST_N"/>
    <property type="match status" value="1"/>
</dbReference>
<dbReference type="FunFam" id="3.40.30.10:FF:000331">
    <property type="entry name" value="Glutathione S-transferase"/>
    <property type="match status" value="1"/>
</dbReference>
<dbReference type="PROSITE" id="PS50404">
    <property type="entry name" value="GST_NTER"/>
    <property type="match status" value="1"/>
</dbReference>
<dbReference type="SUPFAM" id="SSF52833">
    <property type="entry name" value="Thioredoxin-like"/>
    <property type="match status" value="1"/>
</dbReference>
<evidence type="ECO:0000313" key="3">
    <source>
        <dbReference type="Proteomes" id="UP001138757"/>
    </source>
</evidence>
<dbReference type="RefSeq" id="WP_214622366.1">
    <property type="nucleotide sequence ID" value="NZ_JAHGAW010000004.1"/>
</dbReference>